<dbReference type="GO" id="GO:0009376">
    <property type="term" value="C:HslUV protease complex"/>
    <property type="evidence" value="ECO:0007669"/>
    <property type="project" value="TreeGrafter"/>
</dbReference>
<dbReference type="SUPFAM" id="SSF52540">
    <property type="entry name" value="P-loop containing nucleoside triphosphate hydrolases"/>
    <property type="match status" value="1"/>
</dbReference>
<comment type="caution">
    <text evidence="4">The sequence shown here is derived from an EMBL/GenBank/DDBJ whole genome shotgun (WGS) entry which is preliminary data.</text>
</comment>
<dbReference type="GO" id="GO:0051603">
    <property type="term" value="P:proteolysis involved in protein catabolic process"/>
    <property type="evidence" value="ECO:0007669"/>
    <property type="project" value="TreeGrafter"/>
</dbReference>
<dbReference type="AlphaFoldDB" id="E1NRR1"/>
<evidence type="ECO:0000313" key="4">
    <source>
        <dbReference type="EMBL" id="EFO71203.1"/>
    </source>
</evidence>
<dbReference type="InterPro" id="IPR019489">
    <property type="entry name" value="Clp_ATPase_C"/>
</dbReference>
<feature type="domain" description="Clp ATPase C-terminal" evidence="3">
    <location>
        <begin position="74"/>
        <end position="168"/>
    </location>
</feature>
<evidence type="ECO:0000256" key="2">
    <source>
        <dbReference type="ARBA" id="ARBA00022840"/>
    </source>
</evidence>
<name>E1NRR1_9LACO</name>
<dbReference type="Pfam" id="PF10431">
    <property type="entry name" value="ClpB_D2-small"/>
    <property type="match status" value="1"/>
</dbReference>
<dbReference type="InterPro" id="IPR003959">
    <property type="entry name" value="ATPase_AAA_core"/>
</dbReference>
<dbReference type="PANTHER" id="PTHR48102">
    <property type="entry name" value="ATP-DEPENDENT CLP PROTEASE ATP-BINDING SUBUNIT CLPX-LIKE, MITOCHONDRIAL-RELATED"/>
    <property type="match status" value="1"/>
</dbReference>
<evidence type="ECO:0000313" key="5">
    <source>
        <dbReference type="Proteomes" id="UP000003648"/>
    </source>
</evidence>
<reference evidence="4 5" key="1">
    <citation type="submission" date="2010-09" db="EMBL/GenBank/DDBJ databases">
        <authorList>
            <person name="Durkin A.S."/>
            <person name="Madupu R."/>
            <person name="Torralba M."/>
            <person name="Gillis M."/>
            <person name="Methe B."/>
            <person name="Sutton G."/>
            <person name="Nelson K.E."/>
        </authorList>
    </citation>
    <scope>NUCLEOTIDE SEQUENCE [LARGE SCALE GENOMIC DNA]</scope>
    <source>
        <strain evidence="4 5">LactinV 01V1-a</strain>
    </source>
</reference>
<accession>E1NRR1</accession>
<dbReference type="SMART" id="SM01086">
    <property type="entry name" value="ClpB_D2-small"/>
    <property type="match status" value="1"/>
</dbReference>
<protein>
    <submittedName>
        <fullName evidence="4">ATPase family associated with various cellular activities (AAA)</fullName>
    </submittedName>
</protein>
<dbReference type="Pfam" id="PF07724">
    <property type="entry name" value="AAA_2"/>
    <property type="match status" value="1"/>
</dbReference>
<sequence>MAGDKNTTGQVSREGVQRDILPIVEGSIVSTKYGPVNTEHILFIAAGAFAESKPSDLIPELQGRFPIRVELNPLRESDFVRILKDSKNSLLKQYESLLKTDGINLIFTQEAICKLAKIAYDVNQGTDNVGARRLATILEKLLEDILFDGPDMSEGEITVTEQYVDKKLGRYYY</sequence>
<keyword evidence="2" id="KW-0067">ATP-binding</keyword>
<gene>
    <name evidence="4" type="ORF">HMPREF9211_0533</name>
</gene>
<dbReference type="Gene3D" id="1.10.8.60">
    <property type="match status" value="1"/>
</dbReference>
<dbReference type="GO" id="GO:0005524">
    <property type="term" value="F:ATP binding"/>
    <property type="evidence" value="ECO:0007669"/>
    <property type="project" value="UniProtKB-KW"/>
</dbReference>
<dbReference type="InterPro" id="IPR050052">
    <property type="entry name" value="ATP-dep_Clp_protease_ClpX"/>
</dbReference>
<evidence type="ECO:0000256" key="1">
    <source>
        <dbReference type="ARBA" id="ARBA00022741"/>
    </source>
</evidence>
<dbReference type="Proteomes" id="UP000003648">
    <property type="component" value="Unassembled WGS sequence"/>
</dbReference>
<proteinExistence type="predicted"/>
<keyword evidence="1" id="KW-0547">Nucleotide-binding</keyword>
<dbReference type="GO" id="GO:0016887">
    <property type="term" value="F:ATP hydrolysis activity"/>
    <property type="evidence" value="ECO:0007669"/>
    <property type="project" value="InterPro"/>
</dbReference>
<organism evidence="4 5">
    <name type="scientific">Lactobacillus iners LactinV 01V1-a</name>
    <dbReference type="NCBI Taxonomy" id="879297"/>
    <lineage>
        <taxon>Bacteria</taxon>
        <taxon>Bacillati</taxon>
        <taxon>Bacillota</taxon>
        <taxon>Bacilli</taxon>
        <taxon>Lactobacillales</taxon>
        <taxon>Lactobacillaceae</taxon>
        <taxon>Lactobacillus</taxon>
    </lineage>
</organism>
<dbReference type="Gene3D" id="3.40.50.300">
    <property type="entry name" value="P-loop containing nucleotide triphosphate hydrolases"/>
    <property type="match status" value="1"/>
</dbReference>
<dbReference type="EMBL" id="AEHQ01000024">
    <property type="protein sequence ID" value="EFO71203.1"/>
    <property type="molecule type" value="Genomic_DNA"/>
</dbReference>
<dbReference type="PANTHER" id="PTHR48102:SF3">
    <property type="entry name" value="ATP-DEPENDENT PROTEASE ATPASE SUBUNIT HSLU"/>
    <property type="match status" value="1"/>
</dbReference>
<dbReference type="InterPro" id="IPR027417">
    <property type="entry name" value="P-loop_NTPase"/>
</dbReference>
<evidence type="ECO:0000259" key="3">
    <source>
        <dbReference type="SMART" id="SM01086"/>
    </source>
</evidence>